<dbReference type="InterPro" id="IPR039360">
    <property type="entry name" value="Ras_GTPase"/>
</dbReference>
<sequence length="233" mass="26680">MVVVIIQLFSGLFHQRWSHPKQLTWILRATLFVVGLHLIAKIIQNLANNIFFEKEAHMMVLNDFLRDHIAHVTRYLSELNVMVYPGEDKEEEWLETASDDTDIIVLHWFFDKYANKVGQELLSISKSSADGNNSAISGKRAWDGLCTLLVDLGPPMEVAKTSILDRKDHRDYQELMSRYANKATDSVRDVCCETVAPSDSEDIAFFVLRLSKINVESLDMELLVYHFCKVSLS</sequence>
<keyword evidence="3" id="KW-1185">Reference proteome</keyword>
<dbReference type="SUPFAM" id="SSF48350">
    <property type="entry name" value="GTPase activation domain, GAP"/>
    <property type="match status" value="1"/>
</dbReference>
<protein>
    <submittedName>
        <fullName evidence="2">Uncharacterized protein</fullName>
    </submittedName>
</protein>
<dbReference type="AlphaFoldDB" id="A0A6A4GRI2"/>
<accession>A0A6A4GRI2</accession>
<feature type="non-terminal residue" evidence="2">
    <location>
        <position position="233"/>
    </location>
</feature>
<dbReference type="PANTHER" id="PTHR10194">
    <property type="entry name" value="RAS GTPASE-ACTIVATING PROTEINS"/>
    <property type="match status" value="1"/>
</dbReference>
<keyword evidence="1" id="KW-0597">Phosphoprotein</keyword>
<gene>
    <name evidence="2" type="ORF">BT96DRAFT_1074213</name>
</gene>
<dbReference type="Gene3D" id="1.10.506.10">
    <property type="entry name" value="GTPase Activation - p120gap, domain 1"/>
    <property type="match status" value="2"/>
</dbReference>
<dbReference type="PANTHER" id="PTHR10194:SF142">
    <property type="entry name" value="NEUROFIBROMIN"/>
    <property type="match status" value="1"/>
</dbReference>
<proteinExistence type="predicted"/>
<evidence type="ECO:0000313" key="2">
    <source>
        <dbReference type="EMBL" id="KAE9388361.1"/>
    </source>
</evidence>
<dbReference type="OrthoDB" id="3033639at2759"/>
<name>A0A6A4GRI2_9AGAR</name>
<dbReference type="InterPro" id="IPR008936">
    <property type="entry name" value="Rho_GTPase_activation_prot"/>
</dbReference>
<dbReference type="EMBL" id="ML769748">
    <property type="protein sequence ID" value="KAE9388361.1"/>
    <property type="molecule type" value="Genomic_DNA"/>
</dbReference>
<organism evidence="2 3">
    <name type="scientific">Gymnopus androsaceus JB14</name>
    <dbReference type="NCBI Taxonomy" id="1447944"/>
    <lineage>
        <taxon>Eukaryota</taxon>
        <taxon>Fungi</taxon>
        <taxon>Dikarya</taxon>
        <taxon>Basidiomycota</taxon>
        <taxon>Agaricomycotina</taxon>
        <taxon>Agaricomycetes</taxon>
        <taxon>Agaricomycetidae</taxon>
        <taxon>Agaricales</taxon>
        <taxon>Marasmiineae</taxon>
        <taxon>Omphalotaceae</taxon>
        <taxon>Gymnopus</taxon>
    </lineage>
</organism>
<evidence type="ECO:0000313" key="3">
    <source>
        <dbReference type="Proteomes" id="UP000799118"/>
    </source>
</evidence>
<evidence type="ECO:0000256" key="1">
    <source>
        <dbReference type="ARBA" id="ARBA00022553"/>
    </source>
</evidence>
<reference evidence="2" key="1">
    <citation type="journal article" date="2019" name="Environ. Microbiol.">
        <title>Fungal ecological strategies reflected in gene transcription - a case study of two litter decomposers.</title>
        <authorList>
            <person name="Barbi F."/>
            <person name="Kohler A."/>
            <person name="Barry K."/>
            <person name="Baskaran P."/>
            <person name="Daum C."/>
            <person name="Fauchery L."/>
            <person name="Ihrmark K."/>
            <person name="Kuo A."/>
            <person name="LaButti K."/>
            <person name="Lipzen A."/>
            <person name="Morin E."/>
            <person name="Grigoriev I.V."/>
            <person name="Henrissat B."/>
            <person name="Lindahl B."/>
            <person name="Martin F."/>
        </authorList>
    </citation>
    <scope>NUCLEOTIDE SEQUENCE</scope>
    <source>
        <strain evidence="2">JB14</strain>
    </source>
</reference>
<dbReference type="Proteomes" id="UP000799118">
    <property type="component" value="Unassembled WGS sequence"/>
</dbReference>